<proteinExistence type="predicted"/>
<keyword evidence="3" id="KW-0862">Zinc</keyword>
<dbReference type="SMART" id="SM00575">
    <property type="entry name" value="ZnF_PMZ"/>
    <property type="match status" value="1"/>
</dbReference>
<evidence type="ECO:0000313" key="8">
    <source>
        <dbReference type="Proteomes" id="UP001374535"/>
    </source>
</evidence>
<feature type="region of interest" description="Disordered" evidence="5">
    <location>
        <begin position="561"/>
        <end position="589"/>
    </location>
</feature>
<evidence type="ECO:0000256" key="1">
    <source>
        <dbReference type="ARBA" id="ARBA00022723"/>
    </source>
</evidence>
<sequence>MTVGNVRKDPYKGLQHSPNVQSANKSALGKKVLDVGRRQSPRQVSYVELGVFSVVGSSCRAEHSWKQSLADLKEALEEKKREEETNDNYPKIVEVRTRECSVVVVVGIVGPSSTGISSCQAIEVVLHHGGKLVNDGKLMYEGGERHLGASVLDDKLESLCDDIAAMHMVNLARFNGEVHMFVIHPISEPEVIHKLEYVINDERQVEERMSDVDGEQQEMGEQQVEVEVVMEEEVHGLEQVGGVLEEMGDVDGQVEVEAVMEEEVHEVEEVGGVLEQMPDVDGEVQVQALKKLVVMDEGEEMNEVEQDVEIRSWNSSFDSGSGDGNNECLEGLVDVNVGCDIDDDIHADLEGNVEVEVQSMSNDFSGPCFSGSFDNMFDVNIEGGNDRGGNDRELISGADSDEGDNDVEGYETFATFVLPKNWSDNKLFDVCHMSDSGDKFVVNIDDSSCTCRTWIITGIPCCHSLAAMKLLNIDGEQFIDSCYMKSICEETYSSIIYPINGANMWNITPYPDVSPPHKRVFLGRPKKKRRLEQWEIRKDDSRMTKSGLRKRCGMCSRCPSATQAGPVHCDEQTPSTQQSEIVHQTQPQA</sequence>
<dbReference type="Proteomes" id="UP001374535">
    <property type="component" value="Chromosome 5"/>
</dbReference>
<evidence type="ECO:0000256" key="2">
    <source>
        <dbReference type="ARBA" id="ARBA00022771"/>
    </source>
</evidence>
<keyword evidence="8" id="KW-1185">Reference proteome</keyword>
<feature type="compositionally biased region" description="Polar residues" evidence="5">
    <location>
        <begin position="572"/>
        <end position="589"/>
    </location>
</feature>
<evidence type="ECO:0000256" key="5">
    <source>
        <dbReference type="SAM" id="MobiDB-lite"/>
    </source>
</evidence>
<accession>A0AAQ3NKW7</accession>
<organism evidence="7 8">
    <name type="scientific">Vigna mungo</name>
    <name type="common">Black gram</name>
    <name type="synonym">Phaseolus mungo</name>
    <dbReference type="NCBI Taxonomy" id="3915"/>
    <lineage>
        <taxon>Eukaryota</taxon>
        <taxon>Viridiplantae</taxon>
        <taxon>Streptophyta</taxon>
        <taxon>Embryophyta</taxon>
        <taxon>Tracheophyta</taxon>
        <taxon>Spermatophyta</taxon>
        <taxon>Magnoliopsida</taxon>
        <taxon>eudicotyledons</taxon>
        <taxon>Gunneridae</taxon>
        <taxon>Pentapetalae</taxon>
        <taxon>rosids</taxon>
        <taxon>fabids</taxon>
        <taxon>Fabales</taxon>
        <taxon>Fabaceae</taxon>
        <taxon>Papilionoideae</taxon>
        <taxon>50 kb inversion clade</taxon>
        <taxon>NPAAA clade</taxon>
        <taxon>indigoferoid/millettioid clade</taxon>
        <taxon>Phaseoleae</taxon>
        <taxon>Vigna</taxon>
    </lineage>
</organism>
<gene>
    <name evidence="7" type="ORF">V8G54_014588</name>
</gene>
<feature type="domain" description="SWIM-type" evidence="6">
    <location>
        <begin position="440"/>
        <end position="472"/>
    </location>
</feature>
<evidence type="ECO:0000259" key="6">
    <source>
        <dbReference type="PROSITE" id="PS50966"/>
    </source>
</evidence>
<keyword evidence="2 4" id="KW-0863">Zinc-finger</keyword>
<evidence type="ECO:0000313" key="7">
    <source>
        <dbReference type="EMBL" id="WVZ10058.1"/>
    </source>
</evidence>
<dbReference type="PANTHER" id="PTHR31973:SF187">
    <property type="entry name" value="MUTATOR TRANSPOSASE MUDRA PROTEIN"/>
    <property type="match status" value="1"/>
</dbReference>
<dbReference type="EMBL" id="CP144696">
    <property type="protein sequence ID" value="WVZ10058.1"/>
    <property type="molecule type" value="Genomic_DNA"/>
</dbReference>
<keyword evidence="1" id="KW-0479">Metal-binding</keyword>
<dbReference type="Pfam" id="PF04434">
    <property type="entry name" value="SWIM"/>
    <property type="match status" value="1"/>
</dbReference>
<dbReference type="InterPro" id="IPR006564">
    <property type="entry name" value="Znf_PMZ"/>
</dbReference>
<dbReference type="AlphaFoldDB" id="A0AAQ3NKW7"/>
<evidence type="ECO:0000256" key="3">
    <source>
        <dbReference type="ARBA" id="ARBA00022833"/>
    </source>
</evidence>
<name>A0AAQ3NKW7_VIGMU</name>
<feature type="compositionally biased region" description="Basic and acidic residues" evidence="5">
    <location>
        <begin position="1"/>
        <end position="11"/>
    </location>
</feature>
<reference evidence="7 8" key="1">
    <citation type="journal article" date="2023" name="Life. Sci Alliance">
        <title>Evolutionary insights into 3D genome organization and epigenetic landscape of Vigna mungo.</title>
        <authorList>
            <person name="Junaid A."/>
            <person name="Singh B."/>
            <person name="Bhatia S."/>
        </authorList>
    </citation>
    <scope>NUCLEOTIDE SEQUENCE [LARGE SCALE GENOMIC DNA]</scope>
    <source>
        <strain evidence="7">Urdbean</strain>
    </source>
</reference>
<dbReference type="GO" id="GO:0008270">
    <property type="term" value="F:zinc ion binding"/>
    <property type="evidence" value="ECO:0007669"/>
    <property type="project" value="UniProtKB-KW"/>
</dbReference>
<dbReference type="InterPro" id="IPR007527">
    <property type="entry name" value="Znf_SWIM"/>
</dbReference>
<feature type="region of interest" description="Disordered" evidence="5">
    <location>
        <begin position="1"/>
        <end position="26"/>
    </location>
</feature>
<evidence type="ECO:0000256" key="4">
    <source>
        <dbReference type="PROSITE-ProRule" id="PRU00325"/>
    </source>
</evidence>
<dbReference type="PROSITE" id="PS50966">
    <property type="entry name" value="ZF_SWIM"/>
    <property type="match status" value="1"/>
</dbReference>
<dbReference type="PANTHER" id="PTHR31973">
    <property type="entry name" value="POLYPROTEIN, PUTATIVE-RELATED"/>
    <property type="match status" value="1"/>
</dbReference>
<feature type="compositionally biased region" description="Polar residues" evidence="5">
    <location>
        <begin position="16"/>
        <end position="25"/>
    </location>
</feature>
<protein>
    <recommendedName>
        <fullName evidence="6">SWIM-type domain-containing protein</fullName>
    </recommendedName>
</protein>